<sequence>MSNERRIVVDPVTRIEGHLRVQALLGEDNRIADSMSTGTMWRGLEVILKGRDPRDAWAFVERICGVCTGIHALAAVRSVEDAIGIKIPKNANIIRNLMNATLYVHDHIVHFYQLSALDWVDVVSALDADPRETADLQQKISPKHPLASVGYFRDVQNRLKKFVASGQLGIFNKGYWGHPEMKLPPAVNLLAVTHYLEVLDFQKEIVRIHTILGGKNPHPNYLVGGVACPINVHDTGAQGTMVNEVTLNYMRDIAKRSLEMVENVYLPDIKAIASFYPEWFKVGGGLSGKNVLCYGDFPEVANDWSDASLQLPRGAIIDGKLDEVHDVDLRDLEQIQEYVDHSWYKYPDAAKGLHPWEGVTDQAFELPPGSDGTKTKFKWLSADGKYSWIKSPRWKGHMMEVGPLARLVMGVAKNVPHIKEPALGLLQELNLPLEAVFSTLGRHAARALECRWAAQKMVQYVDDLTANIKAGDEAAANMEFWEPKTWPKECRGVGFCEAPRGALGHWCVIKDTRIANWQAIVPTTWNASPRSPEGALGAFESSLIGTPVADPERPLEIIRTIHSFDPCLACATHLYNPEGEELCRVRVR</sequence>
<dbReference type="SUPFAM" id="SSF56762">
    <property type="entry name" value="HydB/Nqo4-like"/>
    <property type="match status" value="1"/>
</dbReference>
<comment type="catalytic activity">
    <reaction evidence="13">
        <text>H2 + A = AH2</text>
        <dbReference type="Rhea" id="RHEA:12116"/>
        <dbReference type="ChEBI" id="CHEBI:13193"/>
        <dbReference type="ChEBI" id="CHEBI:17499"/>
        <dbReference type="ChEBI" id="CHEBI:18276"/>
        <dbReference type="EC" id="1.12.99.6"/>
    </reaction>
</comment>
<dbReference type="Proteomes" id="UP000271003">
    <property type="component" value="Chromosome"/>
</dbReference>
<dbReference type="Pfam" id="PF00374">
    <property type="entry name" value="NiFeSe_Hases"/>
    <property type="match status" value="1"/>
</dbReference>
<organism evidence="16 17">
    <name type="scientific">Sutterella megalosphaeroides</name>
    <dbReference type="NCBI Taxonomy" id="2494234"/>
    <lineage>
        <taxon>Bacteria</taxon>
        <taxon>Pseudomonadati</taxon>
        <taxon>Pseudomonadota</taxon>
        <taxon>Betaproteobacteria</taxon>
        <taxon>Burkholderiales</taxon>
        <taxon>Sutterellaceae</taxon>
        <taxon>Sutterella</taxon>
    </lineage>
</organism>
<comment type="cofactor">
    <cofactor evidence="1 14">
        <name>Ni(2+)</name>
        <dbReference type="ChEBI" id="CHEBI:49786"/>
    </cofactor>
</comment>
<feature type="binding site" evidence="14">
    <location>
        <position position="567"/>
    </location>
    <ligand>
        <name>Ni(2+)</name>
        <dbReference type="ChEBI" id="CHEBI:49786"/>
    </ligand>
</feature>
<keyword evidence="14" id="KW-0408">Iron</keyword>
<dbReference type="InterPro" id="IPR050867">
    <property type="entry name" value="NiFe/NiFeSe_hydrgnase_LSU"/>
</dbReference>
<keyword evidence="7 14" id="KW-0479">Metal-binding</keyword>
<keyword evidence="8 15" id="KW-0560">Oxidoreductase</keyword>
<dbReference type="PROSITE" id="PS00508">
    <property type="entry name" value="NI_HGENASE_L_2"/>
    <property type="match status" value="1"/>
</dbReference>
<dbReference type="PANTHER" id="PTHR42958">
    <property type="entry name" value="HYDROGENASE-2 LARGE CHAIN"/>
    <property type="match status" value="1"/>
</dbReference>
<evidence type="ECO:0000256" key="1">
    <source>
        <dbReference type="ARBA" id="ARBA00001967"/>
    </source>
</evidence>
<protein>
    <recommendedName>
        <fullName evidence="10">Uptake hydrogenase large subunit</fullName>
        <ecNumber evidence="5">1.12.99.6</ecNumber>
    </recommendedName>
    <alternativeName>
        <fullName evidence="12">Hydrogenlyase</fullName>
    </alternativeName>
    <alternativeName>
        <fullName evidence="11">Membrane-bound hydrogenase large subunit</fullName>
    </alternativeName>
</protein>
<evidence type="ECO:0000256" key="14">
    <source>
        <dbReference type="PIRSR" id="PIRSR601501-1"/>
    </source>
</evidence>
<dbReference type="GO" id="GO:0005886">
    <property type="term" value="C:plasma membrane"/>
    <property type="evidence" value="ECO:0007669"/>
    <property type="project" value="UniProtKB-SubCell"/>
</dbReference>
<keyword evidence="17" id="KW-1185">Reference proteome</keyword>
<keyword evidence="14" id="KW-0460">Magnesium</keyword>
<dbReference type="GO" id="GO:0008901">
    <property type="term" value="F:ferredoxin hydrogenase activity"/>
    <property type="evidence" value="ECO:0007669"/>
    <property type="project" value="InterPro"/>
</dbReference>
<evidence type="ECO:0000256" key="9">
    <source>
        <dbReference type="ARBA" id="ARBA00037655"/>
    </source>
</evidence>
<comment type="function">
    <text evidence="9">This enzyme recycles the H(2) produced by nitrogenase to increase the production of ATP and to protect nitrogenase against inhibition or damage by O(2) under carbon- or phosphate-limited conditions.</text>
</comment>
<dbReference type="InterPro" id="IPR029014">
    <property type="entry name" value="NiFe-Hase_large"/>
</dbReference>
<evidence type="ECO:0000256" key="4">
    <source>
        <dbReference type="ARBA" id="ARBA00011771"/>
    </source>
</evidence>
<feature type="binding site" evidence="14">
    <location>
        <position position="67"/>
    </location>
    <ligand>
        <name>Fe cation</name>
        <dbReference type="ChEBI" id="CHEBI:24875"/>
    </ligand>
</feature>
<evidence type="ECO:0000313" key="16">
    <source>
        <dbReference type="EMBL" id="BBF23611.1"/>
    </source>
</evidence>
<evidence type="ECO:0000256" key="2">
    <source>
        <dbReference type="ARBA" id="ARBA00004202"/>
    </source>
</evidence>
<dbReference type="AlphaFoldDB" id="A0A2Z6IAR7"/>
<evidence type="ECO:0000256" key="15">
    <source>
        <dbReference type="RuleBase" id="RU003896"/>
    </source>
</evidence>
<dbReference type="InterPro" id="IPR001501">
    <property type="entry name" value="Ni-dep_hyd_lsu"/>
</dbReference>
<comment type="similarity">
    <text evidence="3 15">Belongs to the [NiFe]/[NiFeSe] hydrogenase large subunit family.</text>
</comment>
<name>A0A2Z6IAR7_9BURK</name>
<dbReference type="KEGG" id="sutt:SUTMEG_15020"/>
<comment type="subunit">
    <text evidence="4">Heterodimer of a large and a small subunit.</text>
</comment>
<dbReference type="EMBL" id="AP018786">
    <property type="protein sequence ID" value="BBF23611.1"/>
    <property type="molecule type" value="Genomic_DNA"/>
</dbReference>
<evidence type="ECO:0000256" key="10">
    <source>
        <dbReference type="ARBA" id="ARBA00040803"/>
    </source>
</evidence>
<dbReference type="GO" id="GO:0033748">
    <property type="term" value="F:hydrogenase (acceptor) activity"/>
    <property type="evidence" value="ECO:0007669"/>
    <property type="project" value="UniProtKB-EC"/>
</dbReference>
<feature type="binding site" evidence="14">
    <location>
        <position position="45"/>
    </location>
    <ligand>
        <name>Mg(2+)</name>
        <dbReference type="ChEBI" id="CHEBI:18420"/>
    </ligand>
</feature>
<dbReference type="EC" id="1.12.99.6" evidence="5"/>
<dbReference type="PANTHER" id="PTHR42958:SF2">
    <property type="entry name" value="UPTAKE HYDROGENASE LARGE SUBUNIT"/>
    <property type="match status" value="1"/>
</dbReference>
<comment type="subcellular location">
    <subcellularLocation>
        <location evidence="2">Cell membrane</location>
        <topology evidence="2">Peripheral membrane protein</topology>
    </subcellularLocation>
</comment>
<dbReference type="PROSITE" id="PS00507">
    <property type="entry name" value="NI_HGENASE_L_1"/>
    <property type="match status" value="1"/>
</dbReference>
<gene>
    <name evidence="16" type="primary">hupB</name>
    <name evidence="16" type="ORF">SUTMEG_15020</name>
</gene>
<evidence type="ECO:0000256" key="3">
    <source>
        <dbReference type="ARBA" id="ARBA00009292"/>
    </source>
</evidence>
<dbReference type="OrthoDB" id="9761717at2"/>
<dbReference type="InterPro" id="IPR018194">
    <property type="entry name" value="Ni-dep_hyd_lsu_Ni_BS"/>
</dbReference>
<reference evidence="16 17" key="1">
    <citation type="journal article" date="2018" name="Int. J. Syst. Evol. Microbiol.">
        <title>Mesosutterella multiformis gen. nov., sp. nov., a member of the family Sutterellaceae and Sutterella megalosphaeroides sp. nov., isolated from human faeces.</title>
        <authorList>
            <person name="Sakamoto M."/>
            <person name="Ikeyama N."/>
            <person name="Kunihiro T."/>
            <person name="Iino T."/>
            <person name="Yuki M."/>
            <person name="Ohkuma M."/>
        </authorList>
    </citation>
    <scope>NUCLEOTIDE SEQUENCE [LARGE SCALE GENOMIC DNA]</scope>
    <source>
        <strain evidence="16 17">6FBBBH3</strain>
    </source>
</reference>
<dbReference type="FunFam" id="1.10.645.10:FF:000002">
    <property type="entry name" value="Hydrogenase 2 large subunit"/>
    <property type="match status" value="1"/>
</dbReference>
<evidence type="ECO:0000313" key="17">
    <source>
        <dbReference type="Proteomes" id="UP000271003"/>
    </source>
</evidence>
<feature type="binding site" evidence="14">
    <location>
        <position position="570"/>
    </location>
    <ligand>
        <name>Fe cation</name>
        <dbReference type="ChEBI" id="CHEBI:24875"/>
    </ligand>
</feature>
<comment type="cofactor">
    <cofactor evidence="14">
        <name>Fe cation</name>
        <dbReference type="ChEBI" id="CHEBI:24875"/>
    </cofactor>
</comment>
<keyword evidence="6 14" id="KW-0533">Nickel</keyword>
<evidence type="ECO:0000256" key="13">
    <source>
        <dbReference type="ARBA" id="ARBA00048757"/>
    </source>
</evidence>
<evidence type="ECO:0000256" key="8">
    <source>
        <dbReference type="ARBA" id="ARBA00023002"/>
    </source>
</evidence>
<dbReference type="RefSeq" id="WP_120177198.1">
    <property type="nucleotide sequence ID" value="NZ_AP018786.1"/>
</dbReference>
<evidence type="ECO:0000256" key="7">
    <source>
        <dbReference type="ARBA" id="ARBA00022723"/>
    </source>
</evidence>
<dbReference type="GO" id="GO:0016151">
    <property type="term" value="F:nickel cation binding"/>
    <property type="evidence" value="ECO:0007669"/>
    <property type="project" value="InterPro"/>
</dbReference>
<feature type="binding site" evidence="14">
    <location>
        <position position="64"/>
    </location>
    <ligand>
        <name>Ni(2+)</name>
        <dbReference type="ChEBI" id="CHEBI:49786"/>
    </ligand>
</feature>
<evidence type="ECO:0000256" key="5">
    <source>
        <dbReference type="ARBA" id="ARBA00012082"/>
    </source>
</evidence>
<evidence type="ECO:0000256" key="11">
    <source>
        <dbReference type="ARBA" id="ARBA00041237"/>
    </source>
</evidence>
<feature type="binding site" evidence="14">
    <location>
        <position position="573"/>
    </location>
    <ligand>
        <name>Mg(2+)</name>
        <dbReference type="ChEBI" id="CHEBI:18420"/>
    </ligand>
</feature>
<evidence type="ECO:0000256" key="12">
    <source>
        <dbReference type="ARBA" id="ARBA00042683"/>
    </source>
</evidence>
<proteinExistence type="inferred from homology"/>
<evidence type="ECO:0000256" key="6">
    <source>
        <dbReference type="ARBA" id="ARBA00022596"/>
    </source>
</evidence>
<feature type="binding site" evidence="14">
    <location>
        <position position="67"/>
    </location>
    <ligand>
        <name>Ni(2+)</name>
        <dbReference type="ChEBI" id="CHEBI:49786"/>
    </ligand>
</feature>
<dbReference type="Gene3D" id="1.10.645.10">
    <property type="entry name" value="Cytochrome-c3 Hydrogenase, chain B"/>
    <property type="match status" value="1"/>
</dbReference>
<accession>A0A2Z6IAR7</accession>